<evidence type="ECO:0000313" key="2">
    <source>
        <dbReference type="EMBL" id="KWU52447.1"/>
    </source>
</evidence>
<comment type="caution">
    <text evidence="2">The sequence shown here is derived from an EMBL/GenBank/DDBJ whole genome shotgun (WGS) entry which is preliminary data.</text>
</comment>
<evidence type="ECO:0000313" key="3">
    <source>
        <dbReference type="Proteomes" id="UP000067111"/>
    </source>
</evidence>
<dbReference type="PANTHER" id="PTHR44366:SF1">
    <property type="entry name" value="UDP-N-ACETYLGLUCOSAMINE--PEPTIDE N-ACETYLGLUCOSAMINYLTRANSFERASE 110 KDA SUBUNIT"/>
    <property type="match status" value="1"/>
</dbReference>
<dbReference type="Pfam" id="PF13432">
    <property type="entry name" value="TPR_16"/>
    <property type="match status" value="1"/>
</dbReference>
<organism evidence="2 3">
    <name type="scientific">Pseudomonas palleroniana</name>
    <dbReference type="NCBI Taxonomy" id="191390"/>
    <lineage>
        <taxon>Bacteria</taxon>
        <taxon>Pseudomonadati</taxon>
        <taxon>Pseudomonadota</taxon>
        <taxon>Gammaproteobacteria</taxon>
        <taxon>Pseudomonadales</taxon>
        <taxon>Pseudomonadaceae</taxon>
        <taxon>Pseudomonas</taxon>
    </lineage>
</organism>
<dbReference type="GO" id="GO:0006493">
    <property type="term" value="P:protein O-linked glycosylation"/>
    <property type="evidence" value="ECO:0007669"/>
    <property type="project" value="InterPro"/>
</dbReference>
<dbReference type="InterPro" id="IPR011990">
    <property type="entry name" value="TPR-like_helical_dom_sf"/>
</dbReference>
<dbReference type="PROSITE" id="PS50005">
    <property type="entry name" value="TPR"/>
    <property type="match status" value="1"/>
</dbReference>
<dbReference type="Gene3D" id="1.25.40.10">
    <property type="entry name" value="Tetratricopeptide repeat domain"/>
    <property type="match status" value="2"/>
</dbReference>
<dbReference type="SMART" id="SM00028">
    <property type="entry name" value="TPR"/>
    <property type="match status" value="3"/>
</dbReference>
<dbReference type="Proteomes" id="UP000067111">
    <property type="component" value="Unassembled WGS sequence"/>
</dbReference>
<sequence length="193" mass="21987">MNTSRDSDVKGVLIDYLSNDKIEDGERYFESVSNSLSEFIRLECLGDICFYRREIAEAIKYYESATRLAPERAIARYLYIAGVKNERLGSFVDAFKYYQAAIETEPSFVDSYVELGGLLVKIGDFEGALKCYEDALKIKPRELINHENLISVLTKLYEGDNERYKVEFHAAKSACEELERAGGLISSDKLGKW</sequence>
<gene>
    <name evidence="2" type="ORF">AWV77_03290</name>
</gene>
<evidence type="ECO:0000256" key="1">
    <source>
        <dbReference type="PROSITE-ProRule" id="PRU00339"/>
    </source>
</evidence>
<dbReference type="OrthoDB" id="9807628at2"/>
<dbReference type="SUPFAM" id="SSF48452">
    <property type="entry name" value="TPR-like"/>
    <property type="match status" value="1"/>
</dbReference>
<protein>
    <submittedName>
        <fullName evidence="2">Uncharacterized protein</fullName>
    </submittedName>
</protein>
<name>A0A109FPP2_9PSED</name>
<dbReference type="AlphaFoldDB" id="A0A109FPP2"/>
<dbReference type="Pfam" id="PF13181">
    <property type="entry name" value="TPR_8"/>
    <property type="match status" value="1"/>
</dbReference>
<keyword evidence="1" id="KW-0802">TPR repeat</keyword>
<dbReference type="InterPro" id="IPR037919">
    <property type="entry name" value="OGT"/>
</dbReference>
<accession>A0A109FPP2</accession>
<feature type="repeat" description="TPR" evidence="1">
    <location>
        <begin position="109"/>
        <end position="142"/>
    </location>
</feature>
<dbReference type="PROSITE" id="PS50293">
    <property type="entry name" value="TPR_REGION"/>
    <property type="match status" value="1"/>
</dbReference>
<dbReference type="EMBL" id="LRMR01000004">
    <property type="protein sequence ID" value="KWU52447.1"/>
    <property type="molecule type" value="Genomic_DNA"/>
</dbReference>
<reference evidence="3" key="1">
    <citation type="submission" date="2016-01" db="EMBL/GenBank/DDBJ databases">
        <authorList>
            <person name="Gamez R.M."/>
            <person name="Rodriguez F."/>
            <person name="Bernal J.F."/>
            <person name="Agarwala R."/>
            <person name="Landsman D."/>
            <person name="Marino-Ramirez L."/>
        </authorList>
    </citation>
    <scope>NUCLEOTIDE SEQUENCE [LARGE SCALE GENOMIC DNA]</scope>
    <source>
        <strain evidence="3">Ps006</strain>
    </source>
</reference>
<dbReference type="GO" id="GO:0097363">
    <property type="term" value="F:protein O-acetylglucosaminyltransferase activity"/>
    <property type="evidence" value="ECO:0007669"/>
    <property type="project" value="TreeGrafter"/>
</dbReference>
<proteinExistence type="predicted"/>
<dbReference type="PANTHER" id="PTHR44366">
    <property type="entry name" value="UDP-N-ACETYLGLUCOSAMINE--PEPTIDE N-ACETYLGLUCOSAMINYLTRANSFERASE 110 KDA SUBUNIT"/>
    <property type="match status" value="1"/>
</dbReference>
<dbReference type="InterPro" id="IPR019734">
    <property type="entry name" value="TPR_rpt"/>
</dbReference>